<reference evidence="1 2" key="1">
    <citation type="submission" date="2020-02" db="EMBL/GenBank/DDBJ databases">
        <authorList>
            <person name="Li X.-J."/>
            <person name="Feng X.-M."/>
        </authorList>
    </citation>
    <scope>NUCLEOTIDE SEQUENCE [LARGE SCALE GENOMIC DNA]</scope>
    <source>
        <strain evidence="1 2">CGMCC 4.7225</strain>
    </source>
</reference>
<evidence type="ECO:0000313" key="2">
    <source>
        <dbReference type="Proteomes" id="UP000469185"/>
    </source>
</evidence>
<accession>A0A6N9YK58</accession>
<keyword evidence="1" id="KW-0808">Transferase</keyword>
<dbReference type="Proteomes" id="UP000469185">
    <property type="component" value="Unassembled WGS sequence"/>
</dbReference>
<proteinExistence type="predicted"/>
<dbReference type="AlphaFoldDB" id="A0A6N9YK58"/>
<dbReference type="GO" id="GO:0032259">
    <property type="term" value="P:methylation"/>
    <property type="evidence" value="ECO:0007669"/>
    <property type="project" value="UniProtKB-KW"/>
</dbReference>
<dbReference type="EMBL" id="JAAGOB010000004">
    <property type="protein sequence ID" value="NED95354.1"/>
    <property type="molecule type" value="Genomic_DNA"/>
</dbReference>
<name>A0A6N9YK58_9ACTN</name>
<keyword evidence="2" id="KW-1185">Reference proteome</keyword>
<gene>
    <name evidence="1" type="ORF">G1H11_08495</name>
</gene>
<sequence>MAGCCEPQGYDLIFSSGQAERDAARYRKSGLTWAPRRTVELFNDGTFGGESVLEIGGGIGDLQVELLRAGMARAMSVELSVSYEAAAGRLLRQAGLAGRSVRLTGDFAQRPELAQPADVVVLHSVVCCYADAGRLLSAAADRARKHLVLSYPRETWWLRAWAPIQNIYPRLRRSDWRFYIHSEAAILAAIEHAGLRRIHIEHTRIDHLAVFSRTE</sequence>
<organism evidence="1 2">
    <name type="scientific">Phytoactinopolyspora alkaliphila</name>
    <dbReference type="NCBI Taxonomy" id="1783498"/>
    <lineage>
        <taxon>Bacteria</taxon>
        <taxon>Bacillati</taxon>
        <taxon>Actinomycetota</taxon>
        <taxon>Actinomycetes</taxon>
        <taxon>Jiangellales</taxon>
        <taxon>Jiangellaceae</taxon>
        <taxon>Phytoactinopolyspora</taxon>
    </lineage>
</organism>
<dbReference type="InterPro" id="IPR029063">
    <property type="entry name" value="SAM-dependent_MTases_sf"/>
</dbReference>
<dbReference type="GO" id="GO:0008168">
    <property type="term" value="F:methyltransferase activity"/>
    <property type="evidence" value="ECO:0007669"/>
    <property type="project" value="UniProtKB-KW"/>
</dbReference>
<comment type="caution">
    <text evidence="1">The sequence shown here is derived from an EMBL/GenBank/DDBJ whole genome shotgun (WGS) entry which is preliminary data.</text>
</comment>
<dbReference type="Gene3D" id="3.40.50.150">
    <property type="entry name" value="Vaccinia Virus protein VP39"/>
    <property type="match status" value="1"/>
</dbReference>
<keyword evidence="1" id="KW-0489">Methyltransferase</keyword>
<dbReference type="RefSeq" id="WP_163818055.1">
    <property type="nucleotide sequence ID" value="NZ_JAAGOB010000004.1"/>
</dbReference>
<protein>
    <submittedName>
        <fullName evidence="1">SAM-dependent methyltransferase</fullName>
    </submittedName>
</protein>
<dbReference type="SUPFAM" id="SSF53335">
    <property type="entry name" value="S-adenosyl-L-methionine-dependent methyltransferases"/>
    <property type="match status" value="1"/>
</dbReference>
<evidence type="ECO:0000313" key="1">
    <source>
        <dbReference type="EMBL" id="NED95354.1"/>
    </source>
</evidence>